<evidence type="ECO:0000313" key="3">
    <source>
        <dbReference type="Proteomes" id="UP000246085"/>
    </source>
</evidence>
<sequence length="127" mass="14773">MATFLSREEWAKPRGRKSHQRRCGSDDRGEAGLRPDQAINEATCVRVLNHNLTEKRSYLGFDEQAVETIWRRKRNNLLQRAESSPQERIEIKPLRRGCVGQTECRQLDRGVPRRTALPALRFRSAFL</sequence>
<feature type="region of interest" description="Disordered" evidence="1">
    <location>
        <begin position="1"/>
        <end position="35"/>
    </location>
</feature>
<gene>
    <name evidence="2" type="ORF">BRAD3257_1556</name>
</gene>
<evidence type="ECO:0000256" key="1">
    <source>
        <dbReference type="SAM" id="MobiDB-lite"/>
    </source>
</evidence>
<dbReference type="EMBL" id="LS398110">
    <property type="protein sequence ID" value="SPP92683.1"/>
    <property type="molecule type" value="Genomic_DNA"/>
</dbReference>
<organism evidence="2 3">
    <name type="scientific">Bradyrhizobium vignae</name>
    <dbReference type="NCBI Taxonomy" id="1549949"/>
    <lineage>
        <taxon>Bacteria</taxon>
        <taxon>Pseudomonadati</taxon>
        <taxon>Pseudomonadota</taxon>
        <taxon>Alphaproteobacteria</taxon>
        <taxon>Hyphomicrobiales</taxon>
        <taxon>Nitrobacteraceae</taxon>
        <taxon>Bradyrhizobium</taxon>
    </lineage>
</organism>
<proteinExistence type="predicted"/>
<feature type="compositionally biased region" description="Basic and acidic residues" evidence="1">
    <location>
        <begin position="23"/>
        <end position="33"/>
    </location>
</feature>
<accession>A0A2U3PU54</accession>
<dbReference type="KEGG" id="bvz:BRAD3257_1556"/>
<evidence type="ECO:0000313" key="2">
    <source>
        <dbReference type="EMBL" id="SPP92683.1"/>
    </source>
</evidence>
<feature type="compositionally biased region" description="Basic residues" evidence="1">
    <location>
        <begin position="13"/>
        <end position="22"/>
    </location>
</feature>
<reference evidence="2 3" key="1">
    <citation type="submission" date="2018-03" db="EMBL/GenBank/DDBJ databases">
        <authorList>
            <person name="Gully D."/>
        </authorList>
    </citation>
    <scope>NUCLEOTIDE SEQUENCE [LARGE SCALE GENOMIC DNA]</scope>
    <source>
        <strain evidence="2">ORS3257</strain>
    </source>
</reference>
<name>A0A2U3PU54_9BRAD</name>
<dbReference type="AlphaFoldDB" id="A0A2U3PU54"/>
<feature type="compositionally biased region" description="Basic and acidic residues" evidence="1">
    <location>
        <begin position="1"/>
        <end position="12"/>
    </location>
</feature>
<dbReference type="Proteomes" id="UP000246085">
    <property type="component" value="Chromosome BRAD3257"/>
</dbReference>
<protein>
    <submittedName>
        <fullName evidence="2">Uncharacterized protein</fullName>
    </submittedName>
</protein>